<keyword evidence="5" id="KW-0560">Oxidoreductase</keyword>
<dbReference type="InterPro" id="IPR006093">
    <property type="entry name" value="Oxy_OxRdtase_FAD_BS"/>
</dbReference>
<dbReference type="InterPro" id="IPR012951">
    <property type="entry name" value="BBE"/>
</dbReference>
<keyword evidence="3" id="KW-0285">Flavoprotein</keyword>
<accession>A0ABP8P8S4</accession>
<dbReference type="Proteomes" id="UP001500503">
    <property type="component" value="Unassembled WGS sequence"/>
</dbReference>
<dbReference type="InterPro" id="IPR050416">
    <property type="entry name" value="FAD-linked_Oxidoreductase"/>
</dbReference>
<evidence type="ECO:0000256" key="3">
    <source>
        <dbReference type="ARBA" id="ARBA00022630"/>
    </source>
</evidence>
<gene>
    <name evidence="7" type="ORF">GCM10023191_002200</name>
</gene>
<comment type="cofactor">
    <cofactor evidence="1">
        <name>FAD</name>
        <dbReference type="ChEBI" id="CHEBI:57692"/>
    </cofactor>
</comment>
<evidence type="ECO:0000313" key="8">
    <source>
        <dbReference type="Proteomes" id="UP001500503"/>
    </source>
</evidence>
<evidence type="ECO:0000313" key="7">
    <source>
        <dbReference type="EMBL" id="GAA4482253.1"/>
    </source>
</evidence>
<name>A0ABP8P8S4_9ACTN</name>
<dbReference type="PROSITE" id="PS00862">
    <property type="entry name" value="OX2_COVAL_FAD"/>
    <property type="match status" value="1"/>
</dbReference>
<evidence type="ECO:0000256" key="1">
    <source>
        <dbReference type="ARBA" id="ARBA00001974"/>
    </source>
</evidence>
<feature type="domain" description="FAD-binding PCMH-type" evidence="6">
    <location>
        <begin position="44"/>
        <end position="212"/>
    </location>
</feature>
<dbReference type="InterPro" id="IPR006094">
    <property type="entry name" value="Oxid_FAD_bind_N"/>
</dbReference>
<dbReference type="SUPFAM" id="SSF56176">
    <property type="entry name" value="FAD-binding/transporter-associated domain-like"/>
    <property type="match status" value="1"/>
</dbReference>
<keyword evidence="8" id="KW-1185">Reference proteome</keyword>
<dbReference type="Gene3D" id="3.30.43.10">
    <property type="entry name" value="Uridine Diphospho-n-acetylenolpyruvylglucosamine Reductase, domain 2"/>
    <property type="match status" value="1"/>
</dbReference>
<protein>
    <submittedName>
        <fullName evidence="7">FAD-binding oxidoreductase</fullName>
    </submittedName>
</protein>
<evidence type="ECO:0000256" key="4">
    <source>
        <dbReference type="ARBA" id="ARBA00022827"/>
    </source>
</evidence>
<dbReference type="InterPro" id="IPR036318">
    <property type="entry name" value="FAD-bd_PCMH-like_sf"/>
</dbReference>
<dbReference type="PANTHER" id="PTHR42973:SF39">
    <property type="entry name" value="FAD-BINDING PCMH-TYPE DOMAIN-CONTAINING PROTEIN"/>
    <property type="match status" value="1"/>
</dbReference>
<dbReference type="EMBL" id="BAABHF010000007">
    <property type="protein sequence ID" value="GAA4482253.1"/>
    <property type="molecule type" value="Genomic_DNA"/>
</dbReference>
<sequence>MNEIPKIPASTSAAAALRDAIGGPVHLIGDDTYDEARLPWRRLTDPRPALVADATGPDDVRTILLTAREHDLPLVVQSTGHGTIRSYEGGVMLRTSLMKGVEVDPERRIARAGAGAVWGDVLAACSPYGLMPLSGTALSVGVVGYTLGGGAGMLSRAYGFAADSVVRAEVVTAEGKTLVADAEENPDLFWALRGGGGNFGVVTSLEFRLHPVAEVYGGMAMFDIARAEQTIACYREWAPEQPDELSTAIVLLQMPDSPQLPEPMRGMRALGLRAVHTGEADEAERLLAPLREAAGQPIAYPFRTMPCADMTTEIFGPPPPPMVVESSVDLAHELSDELIDASVAAVVADGEVSAVELRYWGGAMARPPAGAGPVGHRDVPFSVLGGSAPAVDRDQGAEAKAAVDAFSAAIRPHVTGGAFLNFLEDPDKTATAYSAEEYRRLAAVKRTYDPDNVFSGNHNIPPAS</sequence>
<dbReference type="PROSITE" id="PS51387">
    <property type="entry name" value="FAD_PCMH"/>
    <property type="match status" value="1"/>
</dbReference>
<dbReference type="InterPro" id="IPR016166">
    <property type="entry name" value="FAD-bd_PCMH"/>
</dbReference>
<dbReference type="Pfam" id="PF01565">
    <property type="entry name" value="FAD_binding_4"/>
    <property type="match status" value="1"/>
</dbReference>
<dbReference type="InterPro" id="IPR016167">
    <property type="entry name" value="FAD-bd_PCMH_sub1"/>
</dbReference>
<dbReference type="PANTHER" id="PTHR42973">
    <property type="entry name" value="BINDING OXIDOREDUCTASE, PUTATIVE (AFU_ORTHOLOGUE AFUA_1G17690)-RELATED"/>
    <property type="match status" value="1"/>
</dbReference>
<proteinExistence type="inferred from homology"/>
<dbReference type="Gene3D" id="3.30.465.10">
    <property type="match status" value="1"/>
</dbReference>
<organism evidence="7 8">
    <name type="scientific">Actinoallomurus oryzae</name>
    <dbReference type="NCBI Taxonomy" id="502180"/>
    <lineage>
        <taxon>Bacteria</taxon>
        <taxon>Bacillati</taxon>
        <taxon>Actinomycetota</taxon>
        <taxon>Actinomycetes</taxon>
        <taxon>Streptosporangiales</taxon>
        <taxon>Thermomonosporaceae</taxon>
        <taxon>Actinoallomurus</taxon>
    </lineage>
</organism>
<evidence type="ECO:0000256" key="5">
    <source>
        <dbReference type="ARBA" id="ARBA00023002"/>
    </source>
</evidence>
<reference evidence="8" key="1">
    <citation type="journal article" date="2019" name="Int. J. Syst. Evol. Microbiol.">
        <title>The Global Catalogue of Microorganisms (GCM) 10K type strain sequencing project: providing services to taxonomists for standard genome sequencing and annotation.</title>
        <authorList>
            <consortium name="The Broad Institute Genomics Platform"/>
            <consortium name="The Broad Institute Genome Sequencing Center for Infectious Disease"/>
            <person name="Wu L."/>
            <person name="Ma J."/>
        </authorList>
    </citation>
    <scope>NUCLEOTIDE SEQUENCE [LARGE SCALE GENOMIC DNA]</scope>
    <source>
        <strain evidence="8">JCM 17933</strain>
    </source>
</reference>
<dbReference type="RefSeq" id="WP_345456068.1">
    <property type="nucleotide sequence ID" value="NZ_BAABHF010000007.1"/>
</dbReference>
<comment type="caution">
    <text evidence="7">The sequence shown here is derived from an EMBL/GenBank/DDBJ whole genome shotgun (WGS) entry which is preliminary data.</text>
</comment>
<evidence type="ECO:0000259" key="6">
    <source>
        <dbReference type="PROSITE" id="PS51387"/>
    </source>
</evidence>
<evidence type="ECO:0000256" key="2">
    <source>
        <dbReference type="ARBA" id="ARBA00005466"/>
    </source>
</evidence>
<comment type="similarity">
    <text evidence="2">Belongs to the oxygen-dependent FAD-linked oxidoreductase family.</text>
</comment>
<keyword evidence="4" id="KW-0274">FAD</keyword>
<dbReference type="Pfam" id="PF08031">
    <property type="entry name" value="BBE"/>
    <property type="match status" value="1"/>
</dbReference>
<dbReference type="Gene3D" id="3.40.462.20">
    <property type="match status" value="1"/>
</dbReference>
<dbReference type="InterPro" id="IPR016169">
    <property type="entry name" value="FAD-bd_PCMH_sub2"/>
</dbReference>